<reference evidence="1 2" key="1">
    <citation type="submission" date="2017-06" db="EMBL/GenBank/DDBJ databases">
        <authorList>
            <consortium name="Pathogen Informatics"/>
        </authorList>
    </citation>
    <scope>NUCLEOTIDE SEQUENCE [LARGE SCALE GENOMIC DNA]</scope>
    <source>
        <strain evidence="1 2">NCTC13788</strain>
    </source>
</reference>
<dbReference type="Proteomes" id="UP000215185">
    <property type="component" value="Chromosome 1"/>
</dbReference>
<proteinExistence type="predicted"/>
<evidence type="ECO:0000313" key="1">
    <source>
        <dbReference type="EMBL" id="SNU86189.1"/>
    </source>
</evidence>
<name>A0A239SLN5_9STRE</name>
<dbReference type="STRING" id="1123308.GCA_000380085_00454"/>
<organism evidence="1 2">
    <name type="scientific">Streptococcus merionis</name>
    <dbReference type="NCBI Taxonomy" id="400065"/>
    <lineage>
        <taxon>Bacteria</taxon>
        <taxon>Bacillati</taxon>
        <taxon>Bacillota</taxon>
        <taxon>Bacilli</taxon>
        <taxon>Lactobacillales</taxon>
        <taxon>Streptococcaceae</taxon>
        <taxon>Streptococcus</taxon>
    </lineage>
</organism>
<protein>
    <submittedName>
        <fullName evidence="1">Uncharacterized protein</fullName>
    </submittedName>
</protein>
<dbReference type="eggNOG" id="ENOG502ZE2V">
    <property type="taxonomic scope" value="Bacteria"/>
</dbReference>
<evidence type="ECO:0000313" key="2">
    <source>
        <dbReference type="Proteomes" id="UP000215185"/>
    </source>
</evidence>
<dbReference type="RefSeq" id="WP_018373017.1">
    <property type="nucleotide sequence ID" value="NZ_LT906439.1"/>
</dbReference>
<dbReference type="Pfam" id="PF14907">
    <property type="entry name" value="NTP_transf_5"/>
    <property type="match status" value="1"/>
</dbReference>
<accession>A0A239SLN5</accession>
<dbReference type="InterPro" id="IPR039498">
    <property type="entry name" value="NTP_transf_5"/>
</dbReference>
<dbReference type="AlphaFoldDB" id="A0A239SLN5"/>
<dbReference type="KEGG" id="smen:SAMEA4412692_0123"/>
<gene>
    <name evidence="1" type="ORF">SAMEA4412692_00123</name>
</gene>
<sequence>MFSKTHEDIIYLLRYYLQRKPINHDIIAKMNLENLAQFAQFHSLSAMVAMILEDYIELPKELQEAKNQGIRRELLFDHERQKITQWLSRSGIWYMELKGILLKTYYPKLGMREMSDNDILFDESFQKEVKHFFTEEGYSFTYEINVDAYMKKPIFHFEMHRKLIDPLSRIDSDYYDDVKSRLLPDQDRPFAYHFSLEDFYLYQMLHDYKHYSQSGTGIRSLVDLFLFLETEYDNLDWSYIKKELFKLNLTDFEQQQRKLAFKLFGAHAVSLTDLTDDDRNVLSYMLSSGTYGLMENQIINEVNYSNGNQWLYWKERFFPPVKTMQLRFPTLQKHRYLLPLFYLYRLIPTSKRWRNFSLAVCLLSRKKEK</sequence>
<keyword evidence="2" id="KW-1185">Reference proteome</keyword>
<dbReference type="OrthoDB" id="2659434at2"/>
<dbReference type="EMBL" id="LT906439">
    <property type="protein sequence ID" value="SNU86189.1"/>
    <property type="molecule type" value="Genomic_DNA"/>
</dbReference>